<protein>
    <submittedName>
        <fullName evidence="4">Uncharacterized protein LOC108040916 isoform X1</fullName>
    </submittedName>
</protein>
<evidence type="ECO:0000256" key="2">
    <source>
        <dbReference type="ARBA" id="ARBA00022694"/>
    </source>
</evidence>
<dbReference type="OrthoDB" id="10002170at2759"/>
<feature type="domain" description="tRNA-splicing endonuclease subunit Sen15" evidence="3">
    <location>
        <begin position="22"/>
        <end position="104"/>
    </location>
</feature>
<dbReference type="Gene3D" id="3.40.1350.10">
    <property type="match status" value="1"/>
</dbReference>
<dbReference type="GO" id="GO:0003676">
    <property type="term" value="F:nucleic acid binding"/>
    <property type="evidence" value="ECO:0007669"/>
    <property type="project" value="InterPro"/>
</dbReference>
<dbReference type="Pfam" id="PF09631">
    <property type="entry name" value="Sen15"/>
    <property type="match status" value="1"/>
</dbReference>
<evidence type="ECO:0000259" key="3">
    <source>
        <dbReference type="Pfam" id="PF09631"/>
    </source>
</evidence>
<gene>
    <name evidence="4" type="primary">LOC108040916</name>
</gene>
<name>A0A6P4E7R6_DRORH</name>
<comment type="similarity">
    <text evidence="1">Belongs to the SEN15 family.</text>
</comment>
<keyword evidence="2" id="KW-0819">tRNA processing</keyword>
<dbReference type="GO" id="GO:0005634">
    <property type="term" value="C:nucleus"/>
    <property type="evidence" value="ECO:0007669"/>
    <property type="project" value="UniProtKB-ARBA"/>
</dbReference>
<dbReference type="RefSeq" id="XP_016974090.2">
    <property type="nucleotide sequence ID" value="XM_017118601.2"/>
</dbReference>
<dbReference type="GO" id="GO:0006388">
    <property type="term" value="P:tRNA splicing, via endonucleolytic cleavage and ligation"/>
    <property type="evidence" value="ECO:0007669"/>
    <property type="project" value="InterPro"/>
</dbReference>
<dbReference type="SUPFAM" id="SSF53032">
    <property type="entry name" value="tRNA-intron endonuclease catalytic domain-like"/>
    <property type="match status" value="1"/>
</dbReference>
<dbReference type="InterPro" id="IPR011856">
    <property type="entry name" value="tRNA_endonuc-like_dom_sf"/>
</dbReference>
<organism evidence="4">
    <name type="scientific">Drosophila rhopaloa</name>
    <name type="common">Fruit fly</name>
    <dbReference type="NCBI Taxonomy" id="1041015"/>
    <lineage>
        <taxon>Eukaryota</taxon>
        <taxon>Metazoa</taxon>
        <taxon>Ecdysozoa</taxon>
        <taxon>Arthropoda</taxon>
        <taxon>Hexapoda</taxon>
        <taxon>Insecta</taxon>
        <taxon>Pterygota</taxon>
        <taxon>Neoptera</taxon>
        <taxon>Endopterygota</taxon>
        <taxon>Diptera</taxon>
        <taxon>Brachycera</taxon>
        <taxon>Muscomorpha</taxon>
        <taxon>Ephydroidea</taxon>
        <taxon>Drosophilidae</taxon>
        <taxon>Drosophila</taxon>
        <taxon>Sophophora</taxon>
    </lineage>
</organism>
<accession>A0A6P4E7R6</accession>
<sequence length="112" mass="12981">MLELNDFKTVSPDDLTAALGFQIYKDLRNEEQNGDFQVNYDQHLKVFYLTKKDKAYVPVLHTKEIDLKILQALQEKLENINIYLAIVDNTANILYYQISQGLCEKPVNKNSV</sequence>
<evidence type="ECO:0000313" key="4">
    <source>
        <dbReference type="RefSeq" id="XP_016974090.1"/>
    </source>
</evidence>
<reference evidence="4" key="1">
    <citation type="submission" date="2025-08" db="UniProtKB">
        <authorList>
            <consortium name="RefSeq"/>
        </authorList>
    </citation>
    <scope>IDENTIFICATION</scope>
</reference>
<dbReference type="OMA" id="FYWSAQN"/>
<dbReference type="InterPro" id="IPR018593">
    <property type="entry name" value="tRNA-endonuc_su_Sen15"/>
</dbReference>
<evidence type="ECO:0000256" key="1">
    <source>
        <dbReference type="ARBA" id="ARBA00006091"/>
    </source>
</evidence>
<proteinExistence type="inferred from homology"/>
<dbReference type="InterPro" id="IPR036167">
    <property type="entry name" value="tRNA_intron_Endo_cat-like_sf"/>
</dbReference>
<dbReference type="RefSeq" id="XP_016974090.1">
    <property type="nucleotide sequence ID" value="XM_017118601.1"/>
</dbReference>
<dbReference type="AlphaFoldDB" id="A0A6P4E7R6"/>